<dbReference type="InterPro" id="IPR005754">
    <property type="entry name" value="Sortase"/>
</dbReference>
<dbReference type="EMBL" id="FQZL01000010">
    <property type="protein sequence ID" value="SHJ06618.1"/>
    <property type="molecule type" value="Genomic_DNA"/>
</dbReference>
<organism evidence="4 5">
    <name type="scientific">Dethiosulfatibacter aminovorans DSM 17477</name>
    <dbReference type="NCBI Taxonomy" id="1121476"/>
    <lineage>
        <taxon>Bacteria</taxon>
        <taxon>Bacillati</taxon>
        <taxon>Bacillota</taxon>
        <taxon>Tissierellia</taxon>
        <taxon>Dethiosulfatibacter</taxon>
    </lineage>
</organism>
<dbReference type="GO" id="GO:0016787">
    <property type="term" value="F:hydrolase activity"/>
    <property type="evidence" value="ECO:0007669"/>
    <property type="project" value="UniProtKB-KW"/>
</dbReference>
<dbReference type="CDD" id="cd05826">
    <property type="entry name" value="Sortase_B"/>
    <property type="match status" value="1"/>
</dbReference>
<evidence type="ECO:0000256" key="1">
    <source>
        <dbReference type="ARBA" id="ARBA00022801"/>
    </source>
</evidence>
<evidence type="ECO:0000313" key="5">
    <source>
        <dbReference type="Proteomes" id="UP000184052"/>
    </source>
</evidence>
<feature type="active site" description="Proton donor/acceptor" evidence="2">
    <location>
        <position position="174"/>
    </location>
</feature>
<dbReference type="Gene3D" id="2.40.260.10">
    <property type="entry name" value="Sortase"/>
    <property type="match status" value="1"/>
</dbReference>
<evidence type="ECO:0000313" key="4">
    <source>
        <dbReference type="EMBL" id="SHJ06618.1"/>
    </source>
</evidence>
<dbReference type="STRING" id="1121476.SAMN02745751_01661"/>
<reference evidence="4 5" key="1">
    <citation type="submission" date="2016-11" db="EMBL/GenBank/DDBJ databases">
        <authorList>
            <person name="Jaros S."/>
            <person name="Januszkiewicz K."/>
            <person name="Wedrychowicz H."/>
        </authorList>
    </citation>
    <scope>NUCLEOTIDE SEQUENCE [LARGE SCALE GENOMIC DNA]</scope>
    <source>
        <strain evidence="4 5">DSM 17477</strain>
    </source>
</reference>
<dbReference type="SUPFAM" id="SSF63817">
    <property type="entry name" value="Sortase"/>
    <property type="match status" value="1"/>
</dbReference>
<dbReference type="NCBIfam" id="TIGR03064">
    <property type="entry name" value="sortase_srtB"/>
    <property type="match status" value="1"/>
</dbReference>
<dbReference type="Pfam" id="PF04203">
    <property type="entry name" value="Sortase"/>
    <property type="match status" value="1"/>
</dbReference>
<dbReference type="RefSeq" id="WP_073049119.1">
    <property type="nucleotide sequence ID" value="NZ_FQZL01000010.1"/>
</dbReference>
<dbReference type="OrthoDB" id="9806013at2"/>
<dbReference type="InterPro" id="IPR009835">
    <property type="entry name" value="SrtB"/>
</dbReference>
<feature type="active site" description="Acyl-thioester intermediate" evidence="2">
    <location>
        <position position="273"/>
    </location>
</feature>
<accession>A0A1M6G9M2</accession>
<proteinExistence type="predicted"/>
<keyword evidence="5" id="KW-1185">Reference proteome</keyword>
<feature type="region of interest" description="Disordered" evidence="3">
    <location>
        <begin position="80"/>
        <end position="99"/>
    </location>
</feature>
<evidence type="ECO:0000256" key="3">
    <source>
        <dbReference type="SAM" id="MobiDB-lite"/>
    </source>
</evidence>
<evidence type="ECO:0000256" key="2">
    <source>
        <dbReference type="PIRSR" id="PIRSR605754-1"/>
    </source>
</evidence>
<protein>
    <submittedName>
        <fullName evidence="4">Sortase B</fullName>
    </submittedName>
</protein>
<dbReference type="InterPro" id="IPR023365">
    <property type="entry name" value="Sortase_dom-sf"/>
</dbReference>
<dbReference type="Proteomes" id="UP000184052">
    <property type="component" value="Unassembled WGS sequence"/>
</dbReference>
<feature type="compositionally biased region" description="Polar residues" evidence="3">
    <location>
        <begin position="85"/>
        <end position="94"/>
    </location>
</feature>
<name>A0A1M6G9M2_9FIRM</name>
<sequence length="289" mass="33401">MNRNRIVTSLLFCVFLTFIGLAVNEFFKYGRSTDIYEEAKEQYYEKKELSVELDGADNTSAPQITTDADIAVTTDATVVEDNGSDNEGNNTTVTPIDDGGVSEEVKQTAAEAGEVIGWVRIPGTGIDYPVVQTTDNEFYLTHNYKGDKDVKGAIYMDFRNDGIGDDRNYILYGHKMIDGSMFSDLVYYVQDGSYERYFYNYNTVKYDDYEEETEWKIFSVYVVDLDKEDYYLYTNYSDDEKYQAFIDRAYRRSLLDSDIEVTLEDEIMTLVTCSFWYENSRVIIHAVRQ</sequence>
<keyword evidence="1" id="KW-0378">Hydrolase</keyword>
<dbReference type="AlphaFoldDB" id="A0A1M6G9M2"/>
<gene>
    <name evidence="4" type="ORF">SAMN02745751_01661</name>
</gene>